<organism evidence="1 2">
    <name type="scientific">Metabacillus flavus</name>
    <dbReference type="NCBI Taxonomy" id="2823519"/>
    <lineage>
        <taxon>Bacteria</taxon>
        <taxon>Bacillati</taxon>
        <taxon>Bacillota</taxon>
        <taxon>Bacilli</taxon>
        <taxon>Bacillales</taxon>
        <taxon>Bacillaceae</taxon>
        <taxon>Metabacillus</taxon>
    </lineage>
</organism>
<name>A0ABS5L940_9BACI</name>
<protein>
    <submittedName>
        <fullName evidence="1">Sigma factor G inhibitor Gin</fullName>
    </submittedName>
</protein>
<comment type="caution">
    <text evidence="1">The sequence shown here is derived from an EMBL/GenBank/DDBJ whole genome shotgun (WGS) entry which is preliminary data.</text>
</comment>
<reference evidence="1 2" key="1">
    <citation type="submission" date="2021-04" db="EMBL/GenBank/DDBJ databases">
        <title>Metabacillus sp. strain KIGAM252 whole genome sequence.</title>
        <authorList>
            <person name="Seo M.-J."/>
            <person name="Cho E.-S."/>
            <person name="Hwang C.Y."/>
            <person name="Yoon D.J."/>
        </authorList>
    </citation>
    <scope>NUCLEOTIDE SEQUENCE [LARGE SCALE GENOMIC DNA]</scope>
    <source>
        <strain evidence="1 2">KIGAM252</strain>
    </source>
</reference>
<evidence type="ECO:0000313" key="2">
    <source>
        <dbReference type="Proteomes" id="UP000682403"/>
    </source>
</evidence>
<dbReference type="Pfam" id="PF10764">
    <property type="entry name" value="Gin"/>
    <property type="match status" value="1"/>
</dbReference>
<dbReference type="Proteomes" id="UP000682403">
    <property type="component" value="Unassembled WGS sequence"/>
</dbReference>
<dbReference type="InterPro" id="IPR019700">
    <property type="entry name" value="Sigma-G_inhibitor_Gin"/>
</dbReference>
<evidence type="ECO:0000313" key="1">
    <source>
        <dbReference type="EMBL" id="MBS2967241.1"/>
    </source>
</evidence>
<accession>A0ABS5L940</accession>
<gene>
    <name evidence="1" type="ORF">J9317_00215</name>
</gene>
<dbReference type="EMBL" id="JAGVRK010000001">
    <property type="protein sequence ID" value="MBS2967241.1"/>
    <property type="molecule type" value="Genomic_DNA"/>
</dbReference>
<dbReference type="RefSeq" id="WP_211555595.1">
    <property type="nucleotide sequence ID" value="NZ_JAGVRK010000001.1"/>
</dbReference>
<proteinExistence type="predicted"/>
<sequence>MIGKLSGISKEETCIICDTCKPDGIHLYTSFICSDCEKEMVSTDATEPKYDFFVKKLKSVKAPPMYS</sequence>
<keyword evidence="2" id="KW-1185">Reference proteome</keyword>